<evidence type="ECO:0000313" key="4">
    <source>
        <dbReference type="EMBL" id="XAN06791.1"/>
    </source>
</evidence>
<dbReference type="SMART" id="SM01007">
    <property type="entry name" value="Aldolase_II"/>
    <property type="match status" value="1"/>
</dbReference>
<keyword evidence="1" id="KW-0479">Metal-binding</keyword>
<dbReference type="InterPro" id="IPR050197">
    <property type="entry name" value="Aldolase_class_II_sugar_metab"/>
</dbReference>
<organism evidence="4 5">
    <name type="scientific">Ammonicoccus fulvus</name>
    <dbReference type="NCBI Taxonomy" id="3138240"/>
    <lineage>
        <taxon>Bacteria</taxon>
        <taxon>Bacillati</taxon>
        <taxon>Actinomycetota</taxon>
        <taxon>Actinomycetes</taxon>
        <taxon>Propionibacteriales</taxon>
        <taxon>Propionibacteriaceae</taxon>
        <taxon>Ammonicoccus</taxon>
    </lineage>
</organism>
<keyword evidence="2" id="KW-0456">Lyase</keyword>
<dbReference type="InterPro" id="IPR001303">
    <property type="entry name" value="Aldolase_II/adducin_N"/>
</dbReference>
<dbReference type="Gene3D" id="3.40.225.10">
    <property type="entry name" value="Class II aldolase/adducin N-terminal domain"/>
    <property type="match status" value="1"/>
</dbReference>
<keyword evidence="5" id="KW-1185">Reference proteome</keyword>
<proteinExistence type="predicted"/>
<dbReference type="EMBL" id="CP154795">
    <property type="protein sequence ID" value="XAN06791.1"/>
    <property type="molecule type" value="Genomic_DNA"/>
</dbReference>
<dbReference type="Proteomes" id="UP001442841">
    <property type="component" value="Chromosome"/>
</dbReference>
<evidence type="ECO:0000256" key="2">
    <source>
        <dbReference type="ARBA" id="ARBA00023239"/>
    </source>
</evidence>
<feature type="domain" description="Class II aldolase/adducin N-terminal" evidence="3">
    <location>
        <begin position="5"/>
        <end position="176"/>
    </location>
</feature>
<name>A0ABZ3FL66_9ACTN</name>
<dbReference type="InterPro" id="IPR036409">
    <property type="entry name" value="Aldolase_II/adducin_N_sf"/>
</dbReference>
<dbReference type="SUPFAM" id="SSF53639">
    <property type="entry name" value="AraD/HMP-PK domain-like"/>
    <property type="match status" value="1"/>
</dbReference>
<protein>
    <submittedName>
        <fullName evidence="4">Class II aldolase/adducin family protein</fullName>
    </submittedName>
</protein>
<reference evidence="4 5" key="1">
    <citation type="submission" date="2024-04" db="EMBL/GenBank/DDBJ databases">
        <title>Isolation of an actinomycete strain from pig manure.</title>
        <authorList>
            <person name="Gong T."/>
            <person name="Yu Z."/>
            <person name="An M."/>
            <person name="Wei C."/>
            <person name="Yang W."/>
            <person name="Liu L."/>
        </authorList>
    </citation>
    <scope>NUCLEOTIDE SEQUENCE [LARGE SCALE GENOMIC DNA]</scope>
    <source>
        <strain evidence="4 5">ZF39</strain>
    </source>
</reference>
<dbReference type="RefSeq" id="WP_425308223.1">
    <property type="nucleotide sequence ID" value="NZ_CP154795.1"/>
</dbReference>
<dbReference type="PANTHER" id="PTHR22789">
    <property type="entry name" value="FUCULOSE PHOSPHATE ALDOLASE"/>
    <property type="match status" value="1"/>
</dbReference>
<evidence type="ECO:0000259" key="3">
    <source>
        <dbReference type="SMART" id="SM01007"/>
    </source>
</evidence>
<dbReference type="Pfam" id="PF00596">
    <property type="entry name" value="Aldolase_II"/>
    <property type="match status" value="1"/>
</dbReference>
<dbReference type="PANTHER" id="PTHR22789:SF0">
    <property type="entry name" value="3-OXO-TETRONATE 4-PHOSPHATE DECARBOXYLASE-RELATED"/>
    <property type="match status" value="1"/>
</dbReference>
<accession>A0ABZ3FL66</accession>
<gene>
    <name evidence="4" type="ORF">AADG42_05525</name>
</gene>
<sequence>MSYPAELRRAGQVLFGEDLLTAFGHVSVRDGDHLVITPPTPLADLDPDACRELALDATELPPGIPLEAWLHLAIYRARPDVGAICRAQPEVATALGSTDQLIVPLHGQGAFCGSRVPVFPEAQLVRDRERGERLAAALGQGTALIMCGNGAVTVGPDIGRATALMWVLEMSARMNSAAAAAGTRIPLSDADQAAWRDVADELLGRIWTHLATQHAD</sequence>
<evidence type="ECO:0000256" key="1">
    <source>
        <dbReference type="ARBA" id="ARBA00022723"/>
    </source>
</evidence>
<evidence type="ECO:0000313" key="5">
    <source>
        <dbReference type="Proteomes" id="UP001442841"/>
    </source>
</evidence>